<dbReference type="AlphaFoldDB" id="A0A8H5WQ68"/>
<proteinExistence type="predicted"/>
<organism evidence="2 3">
    <name type="scientific">Fusarium heterosporum</name>
    <dbReference type="NCBI Taxonomy" id="42747"/>
    <lineage>
        <taxon>Eukaryota</taxon>
        <taxon>Fungi</taxon>
        <taxon>Dikarya</taxon>
        <taxon>Ascomycota</taxon>
        <taxon>Pezizomycotina</taxon>
        <taxon>Sordariomycetes</taxon>
        <taxon>Hypocreomycetidae</taxon>
        <taxon>Hypocreales</taxon>
        <taxon>Nectriaceae</taxon>
        <taxon>Fusarium</taxon>
        <taxon>Fusarium heterosporum species complex</taxon>
    </lineage>
</organism>
<evidence type="ECO:0000313" key="2">
    <source>
        <dbReference type="EMBL" id="KAF5668161.1"/>
    </source>
</evidence>
<sequence>MPDFRRLFFLAKVLTFCCRRRKSSEPQDLAQPYQIENFQAHNRNDEASSGRSRRSGMPHYDMYEDIHGRDESGVYPAAAASAENKGETLK</sequence>
<comment type="caution">
    <text evidence="2">The sequence shown here is derived from an EMBL/GenBank/DDBJ whole genome shotgun (WGS) entry which is preliminary data.</text>
</comment>
<dbReference type="OrthoDB" id="5070447at2759"/>
<gene>
    <name evidence="2" type="ORF">FHETE_5427</name>
</gene>
<evidence type="ECO:0000256" key="1">
    <source>
        <dbReference type="SAM" id="MobiDB-lite"/>
    </source>
</evidence>
<protein>
    <submittedName>
        <fullName evidence="2">Uncharacterized protein</fullName>
    </submittedName>
</protein>
<dbReference type="Proteomes" id="UP000567885">
    <property type="component" value="Unassembled WGS sequence"/>
</dbReference>
<reference evidence="2 3" key="1">
    <citation type="submission" date="2020-05" db="EMBL/GenBank/DDBJ databases">
        <title>Identification and distribution of gene clusters putatively required for synthesis of sphingolipid metabolism inhibitors in phylogenetically diverse species of the filamentous fungus Fusarium.</title>
        <authorList>
            <person name="Kim H.-S."/>
            <person name="Busman M."/>
            <person name="Brown D.W."/>
            <person name="Divon H."/>
            <person name="Uhlig S."/>
            <person name="Proctor R.H."/>
        </authorList>
    </citation>
    <scope>NUCLEOTIDE SEQUENCE [LARGE SCALE GENOMIC DNA]</scope>
    <source>
        <strain evidence="2 3">NRRL 20693</strain>
    </source>
</reference>
<keyword evidence="3" id="KW-1185">Reference proteome</keyword>
<evidence type="ECO:0000313" key="3">
    <source>
        <dbReference type="Proteomes" id="UP000567885"/>
    </source>
</evidence>
<name>A0A8H5WQ68_FUSHE</name>
<feature type="region of interest" description="Disordered" evidence="1">
    <location>
        <begin position="22"/>
        <end position="65"/>
    </location>
</feature>
<accession>A0A8H5WQ68</accession>
<dbReference type="EMBL" id="JAAGWQ010000095">
    <property type="protein sequence ID" value="KAF5668161.1"/>
    <property type="molecule type" value="Genomic_DNA"/>
</dbReference>